<dbReference type="AlphaFoldDB" id="B0VGU9"/>
<keyword evidence="2" id="KW-1185">Reference proteome</keyword>
<accession>B0VGU9</accession>
<sequence length="362" mass="42115">MNNHIMIEIGHPAHVHLFKHLCWELEKKGWKVLFITQDKDCAISLLKYYRLPYLIFGVNQKEIYKKIISLPKLTLKMIKIAQNFKPDIFFSRVSPYSGYTSFLLKKPHITLTDTENVRLLDLISEPFATVVLTSDSYYRNHGSKQIRFPGYKELAYLHPNVFTPDERVLEMLEVKKGEKYAIVRFVAWNAHHDIGHKGISYENKIKLVNTLSKHLRVFISSETELPDELKKYKINIPPEQMHNALAFAHLFIGESSTMASESAVLGTPSFYINDSQLGYTNDLAKYELLYTYTESEQDQIQAIEKAEEIATNIYAKQELITKRNNLLADKIDVTEFLVWFVENYPESVKEVKAKDFDFGRFK</sequence>
<organism evidence="1 2">
    <name type="scientific">Cloacimonas acidaminovorans (strain Evry)</name>
    <dbReference type="NCBI Taxonomy" id="459349"/>
    <lineage>
        <taxon>Bacteria</taxon>
        <taxon>Pseudomonadati</taxon>
        <taxon>Candidatus Cloacimonadota</taxon>
        <taxon>Candidatus Cloacimonadia</taxon>
        <taxon>Candidatus Cloacimonadales</taxon>
        <taxon>Candidatus Cloacimonadaceae</taxon>
        <taxon>Candidatus Cloacimonas</taxon>
    </lineage>
</organism>
<dbReference type="STRING" id="459349.CLOAM0674"/>
<dbReference type="PANTHER" id="PTHR39662">
    <property type="entry name" value="DUF354 DOMAIN-CONTAINING PROTEIN-RELATED"/>
    <property type="match status" value="1"/>
</dbReference>
<dbReference type="Gene3D" id="3.40.50.2000">
    <property type="entry name" value="Glycogen Phosphorylase B"/>
    <property type="match status" value="1"/>
</dbReference>
<dbReference type="Pfam" id="PF04007">
    <property type="entry name" value="DUF354"/>
    <property type="match status" value="1"/>
</dbReference>
<evidence type="ECO:0000313" key="2">
    <source>
        <dbReference type="Proteomes" id="UP000002019"/>
    </source>
</evidence>
<dbReference type="KEGG" id="caci:CLOAM0674"/>
<dbReference type="SUPFAM" id="SSF53756">
    <property type="entry name" value="UDP-Glycosyltransferase/glycogen phosphorylase"/>
    <property type="match status" value="1"/>
</dbReference>
<protein>
    <recommendedName>
        <fullName evidence="3">DUF354 domain-containing protein</fullName>
    </recommendedName>
</protein>
<dbReference type="InterPro" id="IPR007152">
    <property type="entry name" value="DUF354"/>
</dbReference>
<dbReference type="PIRSF" id="PIRSF005357">
    <property type="entry name" value="UCP005357"/>
    <property type="match status" value="1"/>
</dbReference>
<dbReference type="eggNOG" id="COG1817">
    <property type="taxonomic scope" value="Bacteria"/>
</dbReference>
<name>B0VGU9_CLOAI</name>
<reference evidence="1 2" key="1">
    <citation type="journal article" date="2008" name="J. Bacteriol.">
        <title>'Candidatus Cloacamonas acidaminovorans': genome sequence reconstruction provides a first glimpse of a new bacterial division.</title>
        <authorList>
            <person name="Pelletier E."/>
            <person name="Kreimeyer A."/>
            <person name="Bocs S."/>
            <person name="Rouy Z."/>
            <person name="Gyapay G."/>
            <person name="Chouari R."/>
            <person name="Riviere D."/>
            <person name="Ganesan A."/>
            <person name="Daegelen P."/>
            <person name="Sghir A."/>
            <person name="Cohen G.N."/>
            <person name="Medigue C."/>
            <person name="Weissenbach J."/>
            <person name="Le Paslier D."/>
        </authorList>
    </citation>
    <scope>NUCLEOTIDE SEQUENCE [LARGE SCALE GENOMIC DNA]</scope>
    <source>
        <strain evidence="2">Evry</strain>
    </source>
</reference>
<dbReference type="Proteomes" id="UP000002019">
    <property type="component" value="Chromosome"/>
</dbReference>
<dbReference type="HOGENOM" id="CLU_064233_0_0_0"/>
<proteinExistence type="predicted"/>
<dbReference type="EMBL" id="CU466930">
    <property type="protein sequence ID" value="CAO80558.1"/>
    <property type="molecule type" value="Genomic_DNA"/>
</dbReference>
<dbReference type="PANTHER" id="PTHR39662:SF1">
    <property type="entry name" value="DUF354 DOMAIN-CONTAINING PROTEIN"/>
    <property type="match status" value="1"/>
</dbReference>
<evidence type="ECO:0008006" key="3">
    <source>
        <dbReference type="Google" id="ProtNLM"/>
    </source>
</evidence>
<evidence type="ECO:0000313" key="1">
    <source>
        <dbReference type="EMBL" id="CAO80558.1"/>
    </source>
</evidence>
<dbReference type="RefSeq" id="WP_015424418.1">
    <property type="nucleotide sequence ID" value="NC_020449.1"/>
</dbReference>
<gene>
    <name evidence="1" type="ordered locus">CLOAM0674</name>
</gene>